<dbReference type="EMBL" id="CAKKNE010000003">
    <property type="protein sequence ID" value="CAH0370152.1"/>
    <property type="molecule type" value="Genomic_DNA"/>
</dbReference>
<dbReference type="AlphaFoldDB" id="A0A8J2SMZ3"/>
<sequence>MLIVLYILLLRLGLAEPIPCTVLPEFYGNVYEVNLSGNRGEDGVVIKPDKGKLWDVSMEVLDVDEAEALLDSVPKIREVRDLARAALAPYKEHDPDMRKKGGSGTIGLTWSLQRNRRGVPKLTQLYFFQKKLGIVVSEDYAGSFRIEPVMDAFFAEDAEVYQLDLEVTQCPLTHKAEGVAWWSGVTYFGAAESHLIQQMPIARVPSYGLTIAQRAVIERLVEENPQHGLRWLLRADGGTEFEVGVSNLGKMTPEAAAPPAACQRRTSFTRQGRPPHDLGAASATAGPTGTGATYGKATQFTAGPNGYGAQVRYQSGEDHLSKTQAMEPWMLAKSHARNYFMLINLALHCAATDERPESWASRLLTRPKLALESLKTLEFRDSVRTGAPVEDLKIVGARVNPGRGGWERKYVFDVLREDGGVGEWASYDIAARFEVDRPADEAAVFTGEGHPGST</sequence>
<feature type="chain" id="PRO_5035167906" description="Amine oxidase" evidence="2">
    <location>
        <begin position="16"/>
        <end position="454"/>
    </location>
</feature>
<name>A0A8J2SMZ3_9STRA</name>
<evidence type="ECO:0000256" key="1">
    <source>
        <dbReference type="SAM" id="MobiDB-lite"/>
    </source>
</evidence>
<comment type="caution">
    <text evidence="3">The sequence shown here is derived from an EMBL/GenBank/DDBJ whole genome shotgun (WGS) entry which is preliminary data.</text>
</comment>
<feature type="region of interest" description="Disordered" evidence="1">
    <location>
        <begin position="267"/>
        <end position="292"/>
    </location>
</feature>
<evidence type="ECO:0008006" key="5">
    <source>
        <dbReference type="Google" id="ProtNLM"/>
    </source>
</evidence>
<accession>A0A8J2SMZ3</accession>
<dbReference type="Proteomes" id="UP000789595">
    <property type="component" value="Unassembled WGS sequence"/>
</dbReference>
<proteinExistence type="predicted"/>
<reference evidence="3" key="1">
    <citation type="submission" date="2021-11" db="EMBL/GenBank/DDBJ databases">
        <authorList>
            <consortium name="Genoscope - CEA"/>
            <person name="William W."/>
        </authorList>
    </citation>
    <scope>NUCLEOTIDE SEQUENCE</scope>
</reference>
<protein>
    <recommendedName>
        <fullName evidence="5">Amine oxidase</fullName>
    </recommendedName>
</protein>
<feature type="compositionally biased region" description="Low complexity" evidence="1">
    <location>
        <begin position="279"/>
        <end position="292"/>
    </location>
</feature>
<evidence type="ECO:0000256" key="2">
    <source>
        <dbReference type="SAM" id="SignalP"/>
    </source>
</evidence>
<feature type="signal peptide" evidence="2">
    <location>
        <begin position="1"/>
        <end position="15"/>
    </location>
</feature>
<gene>
    <name evidence="3" type="ORF">PECAL_3P00190</name>
</gene>
<keyword evidence="2" id="KW-0732">Signal</keyword>
<evidence type="ECO:0000313" key="4">
    <source>
        <dbReference type="Proteomes" id="UP000789595"/>
    </source>
</evidence>
<evidence type="ECO:0000313" key="3">
    <source>
        <dbReference type="EMBL" id="CAH0370152.1"/>
    </source>
</evidence>
<keyword evidence="4" id="KW-1185">Reference proteome</keyword>
<organism evidence="3 4">
    <name type="scientific">Pelagomonas calceolata</name>
    <dbReference type="NCBI Taxonomy" id="35677"/>
    <lineage>
        <taxon>Eukaryota</taxon>
        <taxon>Sar</taxon>
        <taxon>Stramenopiles</taxon>
        <taxon>Ochrophyta</taxon>
        <taxon>Pelagophyceae</taxon>
        <taxon>Pelagomonadales</taxon>
        <taxon>Pelagomonadaceae</taxon>
        <taxon>Pelagomonas</taxon>
    </lineage>
</organism>